<proteinExistence type="predicted"/>
<name>A0A1H7TQZ8_9SPHI</name>
<dbReference type="Proteomes" id="UP000198916">
    <property type="component" value="Unassembled WGS sequence"/>
</dbReference>
<accession>A0A1H7TQZ8</accession>
<dbReference type="AlphaFoldDB" id="A0A1H7TQZ8"/>
<keyword evidence="2" id="KW-1185">Reference proteome</keyword>
<evidence type="ECO:0000313" key="1">
    <source>
        <dbReference type="EMBL" id="SEL86939.1"/>
    </source>
</evidence>
<sequence length="39" mass="4706">MNVLFFVAHKSLFIHFSAKNITFCTQIPTNFFKYDKKDY</sequence>
<organism evidence="1 2">
    <name type="scientific">Parapedobacter koreensis</name>
    <dbReference type="NCBI Taxonomy" id="332977"/>
    <lineage>
        <taxon>Bacteria</taxon>
        <taxon>Pseudomonadati</taxon>
        <taxon>Bacteroidota</taxon>
        <taxon>Sphingobacteriia</taxon>
        <taxon>Sphingobacteriales</taxon>
        <taxon>Sphingobacteriaceae</taxon>
        <taxon>Parapedobacter</taxon>
    </lineage>
</organism>
<dbReference type="EMBL" id="FNZR01000012">
    <property type="protein sequence ID" value="SEL86939.1"/>
    <property type="molecule type" value="Genomic_DNA"/>
</dbReference>
<reference evidence="2" key="1">
    <citation type="submission" date="2016-10" db="EMBL/GenBank/DDBJ databases">
        <authorList>
            <person name="Varghese N."/>
            <person name="Submissions S."/>
        </authorList>
    </citation>
    <scope>NUCLEOTIDE SEQUENCE [LARGE SCALE GENOMIC DNA]</scope>
    <source>
        <strain evidence="2">Jip14</strain>
    </source>
</reference>
<gene>
    <name evidence="1" type="ORF">SAMN05421740_11220</name>
</gene>
<protein>
    <submittedName>
        <fullName evidence="1">Uncharacterized protein</fullName>
    </submittedName>
</protein>
<dbReference type="STRING" id="332977.SAMN05421740_11220"/>
<evidence type="ECO:0000313" key="2">
    <source>
        <dbReference type="Proteomes" id="UP000198916"/>
    </source>
</evidence>